<dbReference type="InterPro" id="IPR036259">
    <property type="entry name" value="MFS_trans_sf"/>
</dbReference>
<feature type="transmembrane region" description="Helical" evidence="7">
    <location>
        <begin position="38"/>
        <end position="63"/>
    </location>
</feature>
<dbReference type="RefSeq" id="WP_006971941.1">
    <property type="nucleotide sequence ID" value="NZ_ABCS01000025.1"/>
</dbReference>
<proteinExistence type="predicted"/>
<dbReference type="PANTHER" id="PTHR12778:SF10">
    <property type="entry name" value="MAJOR FACILITATOR SUPERFAMILY DOMAIN-CONTAINING PROTEIN 3"/>
    <property type="match status" value="1"/>
</dbReference>
<keyword evidence="3 7" id="KW-0812">Transmembrane</keyword>
<evidence type="ECO:0000256" key="6">
    <source>
        <dbReference type="SAM" id="MobiDB-lite"/>
    </source>
</evidence>
<evidence type="ECO:0000256" key="7">
    <source>
        <dbReference type="SAM" id="Phobius"/>
    </source>
</evidence>
<protein>
    <submittedName>
        <fullName evidence="8">Major facilitator family transporter</fullName>
    </submittedName>
</protein>
<dbReference type="GO" id="GO:0008521">
    <property type="term" value="F:acetyl-CoA transmembrane transporter activity"/>
    <property type="evidence" value="ECO:0007669"/>
    <property type="project" value="InterPro"/>
</dbReference>
<dbReference type="PANTHER" id="PTHR12778">
    <property type="entry name" value="SOLUTE CARRIER FAMILY 33 ACETYL-COA TRANSPORTER -RELATED"/>
    <property type="match status" value="1"/>
</dbReference>
<dbReference type="AlphaFoldDB" id="A6G5E2"/>
<keyword evidence="9" id="KW-1185">Reference proteome</keyword>
<feature type="transmembrane region" description="Helical" evidence="7">
    <location>
        <begin position="296"/>
        <end position="318"/>
    </location>
</feature>
<dbReference type="eggNOG" id="COG2814">
    <property type="taxonomic scope" value="Bacteria"/>
</dbReference>
<accession>A6G5E2</accession>
<feature type="transmembrane region" description="Helical" evidence="7">
    <location>
        <begin position="12"/>
        <end position="32"/>
    </location>
</feature>
<feature type="transmembrane region" description="Helical" evidence="7">
    <location>
        <begin position="268"/>
        <end position="290"/>
    </location>
</feature>
<feature type="compositionally biased region" description="Polar residues" evidence="6">
    <location>
        <begin position="435"/>
        <end position="445"/>
    </location>
</feature>
<dbReference type="Proteomes" id="UP000005801">
    <property type="component" value="Unassembled WGS sequence"/>
</dbReference>
<dbReference type="EMBL" id="ABCS01000025">
    <property type="protein sequence ID" value="EDM78885.1"/>
    <property type="molecule type" value="Genomic_DNA"/>
</dbReference>
<dbReference type="GO" id="GO:0016020">
    <property type="term" value="C:membrane"/>
    <property type="evidence" value="ECO:0007669"/>
    <property type="project" value="UniProtKB-SubCell"/>
</dbReference>
<dbReference type="GO" id="GO:0035348">
    <property type="term" value="P:acetyl-CoA transmembrane transport"/>
    <property type="evidence" value="ECO:0007669"/>
    <property type="project" value="InterPro"/>
</dbReference>
<dbReference type="Pfam" id="PF13000">
    <property type="entry name" value="Acatn"/>
    <property type="match status" value="1"/>
</dbReference>
<comment type="subcellular location">
    <subcellularLocation>
        <location evidence="1">Membrane</location>
        <topology evidence="1">Multi-pass membrane protein</topology>
    </subcellularLocation>
</comment>
<evidence type="ECO:0000256" key="2">
    <source>
        <dbReference type="ARBA" id="ARBA00022448"/>
    </source>
</evidence>
<dbReference type="InterPro" id="IPR004752">
    <property type="entry name" value="AmpG_permease/AT-1"/>
</dbReference>
<feature type="transmembrane region" description="Helical" evidence="7">
    <location>
        <begin position="150"/>
        <end position="167"/>
    </location>
</feature>
<evidence type="ECO:0000256" key="5">
    <source>
        <dbReference type="ARBA" id="ARBA00023136"/>
    </source>
</evidence>
<feature type="transmembrane region" description="Helical" evidence="7">
    <location>
        <begin position="109"/>
        <end position="129"/>
    </location>
</feature>
<name>A6G5E2_9BACT</name>
<gene>
    <name evidence="8" type="ORF">PPSIR1_03413</name>
</gene>
<dbReference type="InterPro" id="IPR024371">
    <property type="entry name" value="AcetylCoA_trans_1-like"/>
</dbReference>
<dbReference type="Gene3D" id="1.20.1250.20">
    <property type="entry name" value="MFS general substrate transporter like domains"/>
    <property type="match status" value="1"/>
</dbReference>
<keyword evidence="5 7" id="KW-0472">Membrane</keyword>
<reference evidence="8 9" key="1">
    <citation type="submission" date="2007-06" db="EMBL/GenBank/DDBJ databases">
        <authorList>
            <person name="Shimkets L."/>
            <person name="Ferriera S."/>
            <person name="Johnson J."/>
            <person name="Kravitz S."/>
            <person name="Beeson K."/>
            <person name="Sutton G."/>
            <person name="Rogers Y.-H."/>
            <person name="Friedman R."/>
            <person name="Frazier M."/>
            <person name="Venter J.C."/>
        </authorList>
    </citation>
    <scope>NUCLEOTIDE SEQUENCE [LARGE SCALE GENOMIC DNA]</scope>
    <source>
        <strain evidence="8 9">SIR-1</strain>
    </source>
</reference>
<feature type="region of interest" description="Disordered" evidence="6">
    <location>
        <begin position="422"/>
        <end position="445"/>
    </location>
</feature>
<feature type="transmembrane region" description="Helical" evidence="7">
    <location>
        <begin position="84"/>
        <end position="103"/>
    </location>
</feature>
<feature type="transmembrane region" description="Helical" evidence="7">
    <location>
        <begin position="390"/>
        <end position="413"/>
    </location>
</feature>
<dbReference type="SUPFAM" id="SSF103473">
    <property type="entry name" value="MFS general substrate transporter"/>
    <property type="match status" value="1"/>
</dbReference>
<feature type="transmembrane region" description="Helical" evidence="7">
    <location>
        <begin position="339"/>
        <end position="356"/>
    </location>
</feature>
<dbReference type="OrthoDB" id="9787815at2"/>
<keyword evidence="2" id="KW-0813">Transport</keyword>
<evidence type="ECO:0000256" key="1">
    <source>
        <dbReference type="ARBA" id="ARBA00004141"/>
    </source>
</evidence>
<feature type="transmembrane region" description="Helical" evidence="7">
    <location>
        <begin position="173"/>
        <end position="194"/>
    </location>
</feature>
<evidence type="ECO:0000256" key="3">
    <source>
        <dbReference type="ARBA" id="ARBA00022692"/>
    </source>
</evidence>
<comment type="caution">
    <text evidence="8">The sequence shown here is derived from an EMBL/GenBank/DDBJ whole genome shotgun (WGS) entry which is preliminary data.</text>
</comment>
<dbReference type="STRING" id="391625.PPSIR1_03413"/>
<organism evidence="8 9">
    <name type="scientific">Plesiocystis pacifica SIR-1</name>
    <dbReference type="NCBI Taxonomy" id="391625"/>
    <lineage>
        <taxon>Bacteria</taxon>
        <taxon>Pseudomonadati</taxon>
        <taxon>Myxococcota</taxon>
        <taxon>Polyangia</taxon>
        <taxon>Nannocystales</taxon>
        <taxon>Nannocystaceae</taxon>
        <taxon>Plesiocystis</taxon>
    </lineage>
</organism>
<evidence type="ECO:0000313" key="8">
    <source>
        <dbReference type="EMBL" id="EDM78885.1"/>
    </source>
</evidence>
<sequence>MSPTPARHRSPLAGRVAILAVFYFVQGLPFGFQSKALSIYLAAIGVSLTNIGFAGALSLPWLLKPLWAPLVDRFYSGRLGRRRSWIIPMQAALASTCLSAAFVPAEHLGALLTTVGLANVFAATMDIAVDGLAVDLLDREELGYGNIAQVVGYKVGMLIGGGVLVWASQWIGWQGLFLAMTGLIGVALAVTLAWTEPRRSSPAPSSDPEKSDDPSFREVLQTLLRALASPGGLALLAVVATYKTGEAISDAMFEPFLVRHAGWVESRIGLVVGTWGMAFSLTGSFLGGWLASKLGIYRAVVGFAIARTLAIAGVVWLASLAPEAIGEREVLLVKGFEEVAGGGLTTAMFAFMMARVDRRIGATHYTVLAGVEVFGKAPGGLLSGVLADRMGFVGVFGLGLGVSALCLPLLALVRKSPPAEPNVLEPHALPATESAPPTSEASPED</sequence>
<dbReference type="CDD" id="cd17485">
    <property type="entry name" value="MFS_MFSD3"/>
    <property type="match status" value="1"/>
</dbReference>
<evidence type="ECO:0000313" key="9">
    <source>
        <dbReference type="Proteomes" id="UP000005801"/>
    </source>
</evidence>
<evidence type="ECO:0000256" key="4">
    <source>
        <dbReference type="ARBA" id="ARBA00022989"/>
    </source>
</evidence>
<keyword evidence="4 7" id="KW-1133">Transmembrane helix</keyword>